<keyword evidence="1" id="KW-0732">Signal</keyword>
<dbReference type="OMA" id="YQSETGW"/>
<protein>
    <submittedName>
        <fullName evidence="2">Uncharacterized protein</fullName>
    </submittedName>
</protein>
<accession>A0A7M7RFV4</accession>
<reference evidence="2" key="2">
    <citation type="submission" date="2021-01" db="UniProtKB">
        <authorList>
            <consortium name="EnsemblMetazoa"/>
        </authorList>
    </citation>
    <scope>IDENTIFICATION</scope>
</reference>
<dbReference type="AlphaFoldDB" id="A0A7M7RFV4"/>
<feature type="signal peptide" evidence="1">
    <location>
        <begin position="1"/>
        <end position="20"/>
    </location>
</feature>
<dbReference type="InParanoid" id="A0A7M7RFV4"/>
<name>A0A7M7RFV4_STRPU</name>
<evidence type="ECO:0000313" key="2">
    <source>
        <dbReference type="EnsemblMetazoa" id="XP_800182"/>
    </source>
</evidence>
<dbReference type="EnsemblMetazoa" id="XM_795089">
    <property type="protein sequence ID" value="XP_800182"/>
    <property type="gene ID" value="LOC582499"/>
</dbReference>
<dbReference type="KEGG" id="spu:582499"/>
<dbReference type="Proteomes" id="UP000007110">
    <property type="component" value="Unassembled WGS sequence"/>
</dbReference>
<reference evidence="3" key="1">
    <citation type="submission" date="2015-02" db="EMBL/GenBank/DDBJ databases">
        <title>Genome sequencing for Strongylocentrotus purpuratus.</title>
        <authorList>
            <person name="Murali S."/>
            <person name="Liu Y."/>
            <person name="Vee V."/>
            <person name="English A."/>
            <person name="Wang M."/>
            <person name="Skinner E."/>
            <person name="Han Y."/>
            <person name="Muzny D.M."/>
            <person name="Worley K.C."/>
            <person name="Gibbs R.A."/>
        </authorList>
    </citation>
    <scope>NUCLEOTIDE SEQUENCE</scope>
</reference>
<dbReference type="OrthoDB" id="10130124at2759"/>
<sequence>MARVAFFVVFVIVCAVSVASSPTEREISEKQIKEKGRMLLANFRQKARTLLTMKVAEWKTADQIEANVDILERFQHVEKEAEYEIKQHIVDAINGNEPVVDPDIPPHSEEIATLFGEALFATTYAEQSSKEDSMIQILKDILENKLH</sequence>
<dbReference type="GeneID" id="582499"/>
<feature type="chain" id="PRO_5029686437" evidence="1">
    <location>
        <begin position="21"/>
        <end position="147"/>
    </location>
</feature>
<evidence type="ECO:0000256" key="1">
    <source>
        <dbReference type="SAM" id="SignalP"/>
    </source>
</evidence>
<keyword evidence="3" id="KW-1185">Reference proteome</keyword>
<dbReference type="RefSeq" id="XP_800182.2">
    <property type="nucleotide sequence ID" value="XM_795089.5"/>
</dbReference>
<organism evidence="2 3">
    <name type="scientific">Strongylocentrotus purpuratus</name>
    <name type="common">Purple sea urchin</name>
    <dbReference type="NCBI Taxonomy" id="7668"/>
    <lineage>
        <taxon>Eukaryota</taxon>
        <taxon>Metazoa</taxon>
        <taxon>Echinodermata</taxon>
        <taxon>Eleutherozoa</taxon>
        <taxon>Echinozoa</taxon>
        <taxon>Echinoidea</taxon>
        <taxon>Euechinoidea</taxon>
        <taxon>Echinacea</taxon>
        <taxon>Camarodonta</taxon>
        <taxon>Echinidea</taxon>
        <taxon>Strongylocentrotidae</taxon>
        <taxon>Strongylocentrotus</taxon>
    </lineage>
</organism>
<evidence type="ECO:0000313" key="3">
    <source>
        <dbReference type="Proteomes" id="UP000007110"/>
    </source>
</evidence>
<proteinExistence type="predicted"/>